<gene>
    <name evidence="2" type="ORF">A2665_00280</name>
</gene>
<feature type="domain" description="Endonuclease/exonuclease/phosphatase" evidence="1">
    <location>
        <begin position="4"/>
        <end position="247"/>
    </location>
</feature>
<organism evidence="2 3">
    <name type="scientific">Candidatus Zambryskibacteria bacterium RIFCSPHIGHO2_01_FULL_46_30</name>
    <dbReference type="NCBI Taxonomy" id="1802739"/>
    <lineage>
        <taxon>Bacteria</taxon>
        <taxon>Candidatus Zambryskiibacteriota</taxon>
    </lineage>
</organism>
<dbReference type="InterPro" id="IPR036691">
    <property type="entry name" value="Endo/exonu/phosph_ase_sf"/>
</dbReference>
<dbReference type="InterPro" id="IPR005135">
    <property type="entry name" value="Endo/exonuclease/phosphatase"/>
</dbReference>
<comment type="caution">
    <text evidence="2">The sequence shown here is derived from an EMBL/GenBank/DDBJ whole genome shotgun (WGS) entry which is preliminary data.</text>
</comment>
<dbReference type="EMBL" id="MHVI01000016">
    <property type="protein sequence ID" value="OHA91485.1"/>
    <property type="molecule type" value="Genomic_DNA"/>
</dbReference>
<dbReference type="SUPFAM" id="SSF56219">
    <property type="entry name" value="DNase I-like"/>
    <property type="match status" value="1"/>
</dbReference>
<name>A0A1G2T2H4_9BACT</name>
<dbReference type="Gene3D" id="3.60.10.10">
    <property type="entry name" value="Endonuclease/exonuclease/phosphatase"/>
    <property type="match status" value="1"/>
</dbReference>
<proteinExistence type="predicted"/>
<evidence type="ECO:0000259" key="1">
    <source>
        <dbReference type="Pfam" id="PF03372"/>
    </source>
</evidence>
<evidence type="ECO:0000313" key="2">
    <source>
        <dbReference type="EMBL" id="OHA91485.1"/>
    </source>
</evidence>
<dbReference type="Pfam" id="PF03372">
    <property type="entry name" value="Exo_endo_phos"/>
    <property type="match status" value="1"/>
</dbReference>
<dbReference type="GO" id="GO:0003824">
    <property type="term" value="F:catalytic activity"/>
    <property type="evidence" value="ECO:0007669"/>
    <property type="project" value="InterPro"/>
</dbReference>
<dbReference type="AlphaFoldDB" id="A0A1G2T2H4"/>
<reference evidence="2 3" key="1">
    <citation type="journal article" date="2016" name="Nat. Commun.">
        <title>Thousands of microbial genomes shed light on interconnected biogeochemical processes in an aquifer system.</title>
        <authorList>
            <person name="Anantharaman K."/>
            <person name="Brown C.T."/>
            <person name="Hug L.A."/>
            <person name="Sharon I."/>
            <person name="Castelle C.J."/>
            <person name="Probst A.J."/>
            <person name="Thomas B.C."/>
            <person name="Singh A."/>
            <person name="Wilkins M.J."/>
            <person name="Karaoz U."/>
            <person name="Brodie E.L."/>
            <person name="Williams K.H."/>
            <person name="Hubbard S.S."/>
            <person name="Banfield J.F."/>
        </authorList>
    </citation>
    <scope>NUCLEOTIDE SEQUENCE [LARGE SCALE GENOMIC DNA]</scope>
</reference>
<evidence type="ECO:0000313" key="3">
    <source>
        <dbReference type="Proteomes" id="UP000177746"/>
    </source>
</evidence>
<sequence>MKLITLNTWGGRAGRALLLDFFRKYKDVDVFCLQEIWSAPYEHLEGYVAGGLAISHEQIMTRGMQEISETLSNHSSYFRPLVLDDYGLQMLVKNNLAVRKEGEVSVYKYKGYVSEGEIGDHGRSIQYVTLNLQGNPMTIINFHGAWIKGMKKIDTEDRINQSKKIVEFIQNLSNDFILCGDFNLLPDTESLAILEKAGLRNLIKEYGITSTRTSFYKKPDKYADYVFVSKEIEVKDFRVLLEEVSDHSALFLEI</sequence>
<protein>
    <recommendedName>
        <fullName evidence="1">Endonuclease/exonuclease/phosphatase domain-containing protein</fullName>
    </recommendedName>
</protein>
<dbReference type="Proteomes" id="UP000177746">
    <property type="component" value="Unassembled WGS sequence"/>
</dbReference>
<accession>A0A1G2T2H4</accession>